<sequence length="278" mass="28931">MTSSGPVQAGVLLAGRYRLVEPIPDAGAGRTWLVRDDIGNRELVARAVLVPPGLPPVYREAVRQRVLHDAGLLARLRHPGVARIIDAVADDGIPWVITEVLPGRRLGDVIRSDGPLPPTEAARIGLEVLDALVAGAGQRVPHGDVTPENVLLEPDGTVVVTNFATTPVDGTATPGFEAPERAFADGPGSVGMTADLWSLGATLYVATQARLPFPPGRPGRGLDGLPCAEELRPLLTGLLDPNPSRRPAPATVQQLLQRAVGTAASITAGLPSAPVRAA</sequence>
<evidence type="ECO:0000256" key="3">
    <source>
        <dbReference type="ARBA" id="ARBA00022679"/>
    </source>
</evidence>
<dbReference type="GO" id="GO:0005524">
    <property type="term" value="F:ATP binding"/>
    <property type="evidence" value="ECO:0007669"/>
    <property type="project" value="UniProtKB-KW"/>
</dbReference>
<evidence type="ECO:0000256" key="4">
    <source>
        <dbReference type="ARBA" id="ARBA00022741"/>
    </source>
</evidence>
<dbReference type="AlphaFoldDB" id="A0A6J4HEP6"/>
<evidence type="ECO:0000259" key="7">
    <source>
        <dbReference type="PROSITE" id="PS50011"/>
    </source>
</evidence>
<keyword evidence="4" id="KW-0547">Nucleotide-binding</keyword>
<evidence type="ECO:0000256" key="6">
    <source>
        <dbReference type="ARBA" id="ARBA00022840"/>
    </source>
</evidence>
<dbReference type="Gene3D" id="1.10.510.10">
    <property type="entry name" value="Transferase(Phosphotransferase) domain 1"/>
    <property type="match status" value="1"/>
</dbReference>
<dbReference type="GO" id="GO:0004674">
    <property type="term" value="F:protein serine/threonine kinase activity"/>
    <property type="evidence" value="ECO:0007669"/>
    <property type="project" value="UniProtKB-KW"/>
</dbReference>
<reference evidence="8" key="1">
    <citation type="submission" date="2020-02" db="EMBL/GenBank/DDBJ databases">
        <authorList>
            <person name="Meier V. D."/>
        </authorList>
    </citation>
    <scope>NUCLEOTIDE SEQUENCE</scope>
    <source>
        <strain evidence="8">AVDCRST_MAG41</strain>
    </source>
</reference>
<gene>
    <name evidence="8" type="ORF">AVDCRST_MAG41-552</name>
</gene>
<dbReference type="Pfam" id="PF00069">
    <property type="entry name" value="Pkinase"/>
    <property type="match status" value="1"/>
</dbReference>
<dbReference type="PROSITE" id="PS50011">
    <property type="entry name" value="PROTEIN_KINASE_DOM"/>
    <property type="match status" value="1"/>
</dbReference>
<dbReference type="Gene3D" id="3.30.200.20">
    <property type="entry name" value="Phosphorylase Kinase, domain 1"/>
    <property type="match status" value="1"/>
</dbReference>
<dbReference type="EC" id="2.7.11.1" evidence="1"/>
<dbReference type="EMBL" id="CADCTP010000056">
    <property type="protein sequence ID" value="CAA9222343.1"/>
    <property type="molecule type" value="Genomic_DNA"/>
</dbReference>
<feature type="domain" description="Protein kinase" evidence="7">
    <location>
        <begin position="17"/>
        <end position="256"/>
    </location>
</feature>
<evidence type="ECO:0000256" key="2">
    <source>
        <dbReference type="ARBA" id="ARBA00022527"/>
    </source>
</evidence>
<feature type="non-terminal residue" evidence="8">
    <location>
        <position position="278"/>
    </location>
</feature>
<evidence type="ECO:0000256" key="1">
    <source>
        <dbReference type="ARBA" id="ARBA00012513"/>
    </source>
</evidence>
<dbReference type="InterPro" id="IPR011009">
    <property type="entry name" value="Kinase-like_dom_sf"/>
</dbReference>
<keyword evidence="3" id="KW-0808">Transferase</keyword>
<name>A0A6J4HEP6_9ACTN</name>
<keyword evidence="5" id="KW-0418">Kinase</keyword>
<dbReference type="PROSITE" id="PS00109">
    <property type="entry name" value="PROTEIN_KINASE_TYR"/>
    <property type="match status" value="1"/>
</dbReference>
<keyword evidence="2" id="KW-0723">Serine/threonine-protein kinase</keyword>
<dbReference type="InterPro" id="IPR000719">
    <property type="entry name" value="Prot_kinase_dom"/>
</dbReference>
<evidence type="ECO:0000313" key="8">
    <source>
        <dbReference type="EMBL" id="CAA9222343.1"/>
    </source>
</evidence>
<accession>A0A6J4HEP6</accession>
<dbReference type="SUPFAM" id="SSF56112">
    <property type="entry name" value="Protein kinase-like (PK-like)"/>
    <property type="match status" value="1"/>
</dbReference>
<dbReference type="InterPro" id="IPR008266">
    <property type="entry name" value="Tyr_kinase_AS"/>
</dbReference>
<dbReference type="PANTHER" id="PTHR43289">
    <property type="entry name" value="MITOGEN-ACTIVATED PROTEIN KINASE KINASE KINASE 20-RELATED"/>
    <property type="match status" value="1"/>
</dbReference>
<dbReference type="CDD" id="cd14014">
    <property type="entry name" value="STKc_PknB_like"/>
    <property type="match status" value="1"/>
</dbReference>
<keyword evidence="6" id="KW-0067">ATP-binding</keyword>
<organism evidence="8">
    <name type="scientific">uncultured Mycobacteriales bacterium</name>
    <dbReference type="NCBI Taxonomy" id="581187"/>
    <lineage>
        <taxon>Bacteria</taxon>
        <taxon>Bacillati</taxon>
        <taxon>Actinomycetota</taxon>
        <taxon>Actinomycetes</taxon>
        <taxon>Mycobacteriales</taxon>
        <taxon>environmental samples</taxon>
    </lineage>
</organism>
<proteinExistence type="predicted"/>
<evidence type="ECO:0000256" key="5">
    <source>
        <dbReference type="ARBA" id="ARBA00022777"/>
    </source>
</evidence>
<dbReference type="PANTHER" id="PTHR43289:SF6">
    <property type="entry name" value="SERINE_THREONINE-PROTEIN KINASE NEKL-3"/>
    <property type="match status" value="1"/>
</dbReference>
<protein>
    <recommendedName>
        <fullName evidence="1">non-specific serine/threonine protein kinase</fullName>
        <ecNumber evidence="1">2.7.11.1</ecNumber>
    </recommendedName>
</protein>